<dbReference type="Proteomes" id="UP000475666">
    <property type="component" value="Unassembled WGS sequence"/>
</dbReference>
<dbReference type="PANTHER" id="PTHR34069:SF2">
    <property type="entry name" value="BETA-KETOACYL-[ACYL-CARRIER-PROTEIN] SYNTHASE III"/>
    <property type="match status" value="1"/>
</dbReference>
<dbReference type="GeneID" id="96650705"/>
<proteinExistence type="predicted"/>
<keyword evidence="3" id="KW-0012">Acyltransferase</keyword>
<dbReference type="InterPro" id="IPR016039">
    <property type="entry name" value="Thiolase-like"/>
</dbReference>
<dbReference type="InterPro" id="IPR013747">
    <property type="entry name" value="ACP_syn_III_C"/>
</dbReference>
<reference evidence="6 7" key="1">
    <citation type="submission" date="2020-01" db="EMBL/GenBank/DDBJ databases">
        <title>Insect and environment-associated Actinomycetes.</title>
        <authorList>
            <person name="Currrie C."/>
            <person name="Chevrette M."/>
            <person name="Carlson C."/>
            <person name="Stubbendieck R."/>
            <person name="Wendt-Pienkowski E."/>
        </authorList>
    </citation>
    <scope>NUCLEOTIDE SEQUENCE [LARGE SCALE GENOMIC DNA]</scope>
    <source>
        <strain evidence="6 7">SID7739</strain>
    </source>
</reference>
<keyword evidence="2" id="KW-0808">Transferase</keyword>
<evidence type="ECO:0000256" key="1">
    <source>
        <dbReference type="ARBA" id="ARBA00022490"/>
    </source>
</evidence>
<dbReference type="Pfam" id="PF08545">
    <property type="entry name" value="ACP_syn_III"/>
    <property type="match status" value="1"/>
</dbReference>
<protein>
    <submittedName>
        <fullName evidence="6">Ketoacyl-ACP synthase III</fullName>
    </submittedName>
</protein>
<evidence type="ECO:0000256" key="2">
    <source>
        <dbReference type="ARBA" id="ARBA00022679"/>
    </source>
</evidence>
<accession>A0A6G3TTJ1</accession>
<dbReference type="SUPFAM" id="SSF53901">
    <property type="entry name" value="Thiolase-like"/>
    <property type="match status" value="1"/>
</dbReference>
<dbReference type="RefSeq" id="WP_109031521.1">
    <property type="nucleotide sequence ID" value="NZ_BEWD01000005.1"/>
</dbReference>
<dbReference type="InterPro" id="IPR013751">
    <property type="entry name" value="ACP_syn_III_N"/>
</dbReference>
<evidence type="ECO:0000256" key="3">
    <source>
        <dbReference type="ARBA" id="ARBA00023315"/>
    </source>
</evidence>
<dbReference type="CDD" id="cd00830">
    <property type="entry name" value="KAS_III"/>
    <property type="match status" value="1"/>
</dbReference>
<dbReference type="GO" id="GO:0044550">
    <property type="term" value="P:secondary metabolite biosynthetic process"/>
    <property type="evidence" value="ECO:0007669"/>
    <property type="project" value="TreeGrafter"/>
</dbReference>
<feature type="domain" description="Beta-ketoacyl-[acyl-carrier-protein] synthase III C-terminal" evidence="4">
    <location>
        <begin position="239"/>
        <end position="327"/>
    </location>
</feature>
<dbReference type="Pfam" id="PF08541">
    <property type="entry name" value="ACP_syn_III_C"/>
    <property type="match status" value="1"/>
</dbReference>
<dbReference type="NCBIfam" id="NF006829">
    <property type="entry name" value="PRK09352.1"/>
    <property type="match status" value="1"/>
</dbReference>
<dbReference type="AlphaFoldDB" id="A0A6G3TTJ1"/>
<comment type="caution">
    <text evidence="6">The sequence shown here is derived from an EMBL/GenBank/DDBJ whole genome shotgun (WGS) entry which is preliminary data.</text>
</comment>
<sequence>MTNAVGILSTGSYLPKDEIGNEEVAQRVGTTAEWIERKTKIRTRRYAAPHEAASDLAARAAQNALEQAGVGAESIDYIIVSTSTGDSPSPPTATLVQHLIGAHKAACLDLNVVCSGFVYGLALAADLINLHPGSRVLVLAAEVYSRILDFDDHRTAVLFADGAGAALVGPVEEPYGFVGVDLRSQGEDHKMIRVEAGGSRLPASHQTVDAGEHYFRMDGRSVRDFVMRDVPPSLERLADRTGVPLEAIDHFVPHQGNGVLLEGLLSVSGLTNARTHRTVEKYGNVGSASVPITLDDAHRAGRFKPGELVLISAFGGGLSLGSCLVRWAA</sequence>
<evidence type="ECO:0000259" key="4">
    <source>
        <dbReference type="Pfam" id="PF08541"/>
    </source>
</evidence>
<dbReference type="Gene3D" id="3.40.47.10">
    <property type="match status" value="1"/>
</dbReference>
<evidence type="ECO:0000259" key="5">
    <source>
        <dbReference type="Pfam" id="PF08545"/>
    </source>
</evidence>
<evidence type="ECO:0000313" key="6">
    <source>
        <dbReference type="EMBL" id="NEC39785.1"/>
    </source>
</evidence>
<dbReference type="PANTHER" id="PTHR34069">
    <property type="entry name" value="3-OXOACYL-[ACYL-CARRIER-PROTEIN] SYNTHASE 3"/>
    <property type="match status" value="1"/>
</dbReference>
<dbReference type="GO" id="GO:0004315">
    <property type="term" value="F:3-oxoacyl-[acyl-carrier-protein] synthase activity"/>
    <property type="evidence" value="ECO:0007669"/>
    <property type="project" value="InterPro"/>
</dbReference>
<dbReference type="GO" id="GO:0006633">
    <property type="term" value="P:fatty acid biosynthetic process"/>
    <property type="evidence" value="ECO:0007669"/>
    <property type="project" value="InterPro"/>
</dbReference>
<dbReference type="EMBL" id="JAAGMQ010001256">
    <property type="protein sequence ID" value="NEC39785.1"/>
    <property type="molecule type" value="Genomic_DNA"/>
</dbReference>
<organism evidence="6 7">
    <name type="scientific">Streptomyces rubrogriseus</name>
    <dbReference type="NCBI Taxonomy" id="194673"/>
    <lineage>
        <taxon>Bacteria</taxon>
        <taxon>Bacillati</taxon>
        <taxon>Actinomycetota</taxon>
        <taxon>Actinomycetes</taxon>
        <taxon>Kitasatosporales</taxon>
        <taxon>Streptomycetaceae</taxon>
        <taxon>Streptomyces</taxon>
        <taxon>Streptomyces violaceoruber group</taxon>
    </lineage>
</organism>
<evidence type="ECO:0000313" key="7">
    <source>
        <dbReference type="Proteomes" id="UP000475666"/>
    </source>
</evidence>
<feature type="domain" description="Beta-ketoacyl-[acyl-carrier-protein] synthase III N-terminal" evidence="5">
    <location>
        <begin position="108"/>
        <end position="186"/>
    </location>
</feature>
<keyword evidence="1" id="KW-0963">Cytoplasm</keyword>
<name>A0A6G3TTJ1_9ACTN</name>
<gene>
    <name evidence="6" type="ORF">G3I66_42670</name>
</gene>